<accession>A0ABU3PHG5</accession>
<proteinExistence type="predicted"/>
<dbReference type="Proteomes" id="UP001246372">
    <property type="component" value="Unassembled WGS sequence"/>
</dbReference>
<comment type="caution">
    <text evidence="2">The sequence shown here is derived from an EMBL/GenBank/DDBJ whole genome shotgun (WGS) entry which is preliminary data.</text>
</comment>
<evidence type="ECO:0000256" key="1">
    <source>
        <dbReference type="SAM" id="MobiDB-lite"/>
    </source>
</evidence>
<protein>
    <submittedName>
        <fullName evidence="2">Uncharacterized protein</fullName>
    </submittedName>
</protein>
<sequence>MALFALQAQPLISAEEAMAVVTERARVAPAPRQESVRPLTALNPAPRTQAEPQAPAEAEGWREALLDAMLAVGLICDSPECVEHDD</sequence>
<gene>
    <name evidence="2" type="ORF">RQP53_22270</name>
</gene>
<keyword evidence="3" id="KW-1185">Reference proteome</keyword>
<dbReference type="EMBL" id="JAVXZY010000012">
    <property type="protein sequence ID" value="MDT9002020.1"/>
    <property type="molecule type" value="Genomic_DNA"/>
</dbReference>
<evidence type="ECO:0000313" key="3">
    <source>
        <dbReference type="Proteomes" id="UP001246372"/>
    </source>
</evidence>
<feature type="compositionally biased region" description="Low complexity" evidence="1">
    <location>
        <begin position="44"/>
        <end position="58"/>
    </location>
</feature>
<name>A0ABU3PHG5_9BURK</name>
<reference evidence="2" key="1">
    <citation type="submission" date="2023-09" db="EMBL/GenBank/DDBJ databases">
        <title>Paucibacter sp. APW11 Genome sequencing and assembly.</title>
        <authorList>
            <person name="Kim I."/>
        </authorList>
    </citation>
    <scope>NUCLEOTIDE SEQUENCE</scope>
    <source>
        <strain evidence="2">APW11</strain>
    </source>
</reference>
<evidence type="ECO:0000313" key="2">
    <source>
        <dbReference type="EMBL" id="MDT9002020.1"/>
    </source>
</evidence>
<organism evidence="2 3">
    <name type="scientific">Roseateles aquae</name>
    <dbReference type="NCBI Taxonomy" id="3077235"/>
    <lineage>
        <taxon>Bacteria</taxon>
        <taxon>Pseudomonadati</taxon>
        <taxon>Pseudomonadota</taxon>
        <taxon>Betaproteobacteria</taxon>
        <taxon>Burkholderiales</taxon>
        <taxon>Sphaerotilaceae</taxon>
        <taxon>Roseateles</taxon>
    </lineage>
</organism>
<dbReference type="RefSeq" id="WP_315652905.1">
    <property type="nucleotide sequence ID" value="NZ_JAVXZY010000012.1"/>
</dbReference>
<feature type="region of interest" description="Disordered" evidence="1">
    <location>
        <begin position="27"/>
        <end position="58"/>
    </location>
</feature>